<accession>F4WLK9</accession>
<feature type="region of interest" description="Disordered" evidence="1">
    <location>
        <begin position="23"/>
        <end position="45"/>
    </location>
</feature>
<keyword evidence="3" id="KW-1185">Reference proteome</keyword>
<proteinExistence type="predicted"/>
<gene>
    <name evidence="2" type="ORF">G5I_06636</name>
</gene>
<dbReference type="EMBL" id="GL888208">
    <property type="protein sequence ID" value="EGI64945.1"/>
    <property type="molecule type" value="Genomic_DNA"/>
</dbReference>
<dbReference type="InParanoid" id="F4WLK9"/>
<dbReference type="AlphaFoldDB" id="F4WLK9"/>
<dbReference type="Proteomes" id="UP000007755">
    <property type="component" value="Unassembled WGS sequence"/>
</dbReference>
<protein>
    <submittedName>
        <fullName evidence="2">Uncharacterized protein</fullName>
    </submittedName>
</protein>
<evidence type="ECO:0000256" key="1">
    <source>
        <dbReference type="SAM" id="MobiDB-lite"/>
    </source>
</evidence>
<evidence type="ECO:0000313" key="3">
    <source>
        <dbReference type="Proteomes" id="UP000007755"/>
    </source>
</evidence>
<sequence>MDHIRSAGIRACLSTILSPVLIEESPRSQGSETEDGRARRRRGNREICSRRIQGVSSGEDSSGIEFSNYASQSRRYGVVVGMHTRTRIVIVGVSLAPYLPAPKPENARTSEDVPSDSFIRRELNAHLLLKHFGAVLRRDEDYRLGFLIFRLLPR</sequence>
<name>F4WLK9_ACREC</name>
<organism evidence="3">
    <name type="scientific">Acromyrmex echinatior</name>
    <name type="common">Panamanian leafcutter ant</name>
    <name type="synonym">Acromyrmex octospinosus echinatior</name>
    <dbReference type="NCBI Taxonomy" id="103372"/>
    <lineage>
        <taxon>Eukaryota</taxon>
        <taxon>Metazoa</taxon>
        <taxon>Ecdysozoa</taxon>
        <taxon>Arthropoda</taxon>
        <taxon>Hexapoda</taxon>
        <taxon>Insecta</taxon>
        <taxon>Pterygota</taxon>
        <taxon>Neoptera</taxon>
        <taxon>Endopterygota</taxon>
        <taxon>Hymenoptera</taxon>
        <taxon>Apocrita</taxon>
        <taxon>Aculeata</taxon>
        <taxon>Formicoidea</taxon>
        <taxon>Formicidae</taxon>
        <taxon>Myrmicinae</taxon>
        <taxon>Acromyrmex</taxon>
    </lineage>
</organism>
<evidence type="ECO:0000313" key="2">
    <source>
        <dbReference type="EMBL" id="EGI64945.1"/>
    </source>
</evidence>
<reference evidence="2" key="1">
    <citation type="submission" date="2011-02" db="EMBL/GenBank/DDBJ databases">
        <title>The genome of the leaf-cutting ant Acromyrmex echinatior suggests key adaptations to social evolution and fungus farming.</title>
        <authorList>
            <person name="Nygaard S."/>
            <person name="Zhang G."/>
        </authorList>
    </citation>
    <scope>NUCLEOTIDE SEQUENCE</scope>
</reference>